<proteinExistence type="predicted"/>
<evidence type="ECO:0000313" key="3">
    <source>
        <dbReference type="EMBL" id="QFX16102.1"/>
    </source>
</evidence>
<dbReference type="EMBL" id="KY315552">
    <property type="protein sequence ID" value="QFX43680.1"/>
    <property type="molecule type" value="Genomic_DNA"/>
</dbReference>
<dbReference type="EMBL" id="KY315545">
    <property type="protein sequence ID" value="QFX16102.1"/>
    <property type="molecule type" value="Genomic_DNA"/>
</dbReference>
<dbReference type="EMBL" id="KY290185">
    <property type="protein sequence ID" value="QFV49806.1"/>
    <property type="molecule type" value="Genomic_DNA"/>
</dbReference>
<organism evidence="1">
    <name type="scientific">Human betaherpesvirus 6</name>
    <dbReference type="NCBI Taxonomy" id="10368"/>
    <lineage>
        <taxon>Viruses</taxon>
        <taxon>Duplodnaviria</taxon>
        <taxon>Heunggongvirae</taxon>
        <taxon>Peploviricota</taxon>
        <taxon>Herviviricetes</taxon>
        <taxon>Herpesvirales</taxon>
        <taxon>Orthoherpesviridae</taxon>
        <taxon>Betaherpesvirinae</taxon>
        <taxon>Roseolovirus</taxon>
    </lineage>
</organism>
<evidence type="ECO:0000313" key="1">
    <source>
        <dbReference type="EMBL" id="QFV47783.1"/>
    </source>
</evidence>
<reference evidence="1" key="1">
    <citation type="journal article" date="2018" name="BMC Genomics">
        <title>Comparative genomic, transcriptomic, and proteomic reannotation of human herpesvirus 6.</title>
        <authorList>
            <person name="Greninger A.L."/>
            <person name="Knudsen G.M."/>
            <person name="Roychoudhury P."/>
            <person name="Hanson D.J."/>
            <person name="Sedlak R.H."/>
            <person name="Xie H."/>
            <person name="Guan J."/>
            <person name="Nguyen T."/>
            <person name="Peddu V."/>
            <person name="Boeckh M."/>
            <person name="Huang M.L."/>
            <person name="Cook L."/>
            <person name="Depledge D.P."/>
            <person name="Zerr D.M."/>
            <person name="Koelle D.M."/>
            <person name="Gantt S."/>
            <person name="Yoshikawa T."/>
            <person name="Caserta M."/>
            <person name="Hill J.A."/>
            <person name="Jerome K.R."/>
        </authorList>
    </citation>
    <scope>NUCLEOTIDE SEQUENCE</scope>
    <source>
        <strain evidence="2">HP104A5</strain>
        <strain evidence="1">HP73C5</strain>
        <strain evidence="3">HP88D9</strain>
        <strain evidence="4">HP96H12</strain>
    </source>
</reference>
<dbReference type="EMBL" id="KY290183">
    <property type="protein sequence ID" value="QFV47783.1"/>
    <property type="molecule type" value="Genomic_DNA"/>
</dbReference>
<protein>
    <submittedName>
        <fullName evidence="1">Uncharacterized protein</fullName>
    </submittedName>
</protein>
<evidence type="ECO:0000313" key="2">
    <source>
        <dbReference type="EMBL" id="QFV49791.1"/>
    </source>
</evidence>
<dbReference type="EMBL" id="KY315552">
    <property type="protein sequence ID" value="QFX43715.1"/>
    <property type="molecule type" value="Genomic_DNA"/>
</dbReference>
<dbReference type="EMBL" id="KY290183">
    <property type="protein sequence ID" value="QFV47795.1"/>
    <property type="molecule type" value="Genomic_DNA"/>
</dbReference>
<evidence type="ECO:0000313" key="4">
    <source>
        <dbReference type="EMBL" id="QFX43680.1"/>
    </source>
</evidence>
<dbReference type="EMBL" id="KY315545">
    <property type="protein sequence ID" value="QFX16115.1"/>
    <property type="molecule type" value="Genomic_DNA"/>
</dbReference>
<accession>A0A5P9S7J8</accession>
<dbReference type="EMBL" id="KY290185">
    <property type="protein sequence ID" value="QFV49791.1"/>
    <property type="molecule type" value="Genomic_DNA"/>
</dbReference>
<name>A0A5P9S7J8_9BETA</name>
<sequence>MESTSAGIHGYRIVDKKNDKKNTITGLHSASRLWGRRPSSALPPYDPARHILDYVSSPLLVFILVFRYSPPLT</sequence>